<protein>
    <submittedName>
        <fullName evidence="5">Uncharacterized protein</fullName>
    </submittedName>
</protein>
<dbReference type="InterPro" id="IPR035899">
    <property type="entry name" value="DBL_dom_sf"/>
</dbReference>
<evidence type="ECO:0000313" key="6">
    <source>
        <dbReference type="Proteomes" id="UP000507470"/>
    </source>
</evidence>
<dbReference type="SUPFAM" id="SSF48065">
    <property type="entry name" value="DBL homology domain (DH-domain)"/>
    <property type="match status" value="1"/>
</dbReference>
<dbReference type="PROSITE" id="PS50010">
    <property type="entry name" value="DH_2"/>
    <property type="match status" value="1"/>
</dbReference>
<dbReference type="PANTHER" id="PTHR46848">
    <property type="entry name" value="REGULATOR OF G-PROTEIN SIGNALING 3"/>
    <property type="match status" value="1"/>
</dbReference>
<sequence>MDHVYEEIIAGSCKKMKFVRHTKDNDETKPTPCKRNKNMVYTPCMDASNCHAVGGTTTPKMPFTSTSVLNNRISLTNDDTYLCPAPCTTVKHLKAQGQLKLSASISQGVLQVNVIQGRQLSTRQKTTSITFVKVSIIPDGDSRRCSSKTSIVTDSNNPLYDQQFSFVIAEEDLKKRLHISVFDSGKASSLCEFLGGMSFGIQHLLNPQKDVMGWYHLLTEEISHHKHLKVSTVARMTPYKKGSLTDKKSADDDIITVTISRSTSGYGFTVVDSCPVKIGKVDHGSPASSAGLCPGDHVISVNGHNVSRSQSSRVAKIVKNGGQSLVIEIQRASQLSFLNQSLWQPEPTLLLDPTDMRRCSHDKDYTSESDLSDTDEGIYSWPSNNTSTPVKKDKKSESSAASEKTISTLIHQLLTAESNFIDVMHAGMQLYSRPLRHSILTPQQHSSLFQNIEKLVMISQFQVKQIQNNIPASESSSDSDSSTTSSSATETAQHIGKIYQSKIAMFCQAYDLYAKGITSANKVLSDLSTSEDFIKFVRNSTLESGEPSISSYIYLPVQHIVRVYNILQQILVFIDDASLSATMHTFRTCIDNMTSYPCVSQILCLASLSPISSTPAADSQTSRSSTSTGSRGYCDGQLSLPTFQESSLDNDAAGQSREYQVLRIHQNLLDNED</sequence>
<evidence type="ECO:0000259" key="4">
    <source>
        <dbReference type="PROSITE" id="PS50106"/>
    </source>
</evidence>
<dbReference type="PANTHER" id="PTHR46848:SF1">
    <property type="entry name" value="REGULATOR OF G-PROTEIN SIGNALING 3"/>
    <property type="match status" value="1"/>
</dbReference>
<dbReference type="AlphaFoldDB" id="A0A6J8AY06"/>
<dbReference type="PROSITE" id="PS50004">
    <property type="entry name" value="C2"/>
    <property type="match status" value="1"/>
</dbReference>
<dbReference type="EMBL" id="CACVKT020002154">
    <property type="protein sequence ID" value="CAC5375663.1"/>
    <property type="molecule type" value="Genomic_DNA"/>
</dbReference>
<dbReference type="PROSITE" id="PS50106">
    <property type="entry name" value="PDZ"/>
    <property type="match status" value="1"/>
</dbReference>
<evidence type="ECO:0000256" key="1">
    <source>
        <dbReference type="SAM" id="MobiDB-lite"/>
    </source>
</evidence>
<dbReference type="InterPro" id="IPR000219">
    <property type="entry name" value="DH_dom"/>
</dbReference>
<dbReference type="SUPFAM" id="SSF49562">
    <property type="entry name" value="C2 domain (Calcium/lipid-binding domain, CaLB)"/>
    <property type="match status" value="1"/>
</dbReference>
<dbReference type="SMART" id="SM00239">
    <property type="entry name" value="C2"/>
    <property type="match status" value="1"/>
</dbReference>
<evidence type="ECO:0000313" key="5">
    <source>
        <dbReference type="EMBL" id="CAC5375663.1"/>
    </source>
</evidence>
<dbReference type="OrthoDB" id="6093183at2759"/>
<keyword evidence="6" id="KW-1185">Reference proteome</keyword>
<organism evidence="5 6">
    <name type="scientific">Mytilus coruscus</name>
    <name type="common">Sea mussel</name>
    <dbReference type="NCBI Taxonomy" id="42192"/>
    <lineage>
        <taxon>Eukaryota</taxon>
        <taxon>Metazoa</taxon>
        <taxon>Spiralia</taxon>
        <taxon>Lophotrochozoa</taxon>
        <taxon>Mollusca</taxon>
        <taxon>Bivalvia</taxon>
        <taxon>Autobranchia</taxon>
        <taxon>Pteriomorphia</taxon>
        <taxon>Mytilida</taxon>
        <taxon>Mytiloidea</taxon>
        <taxon>Mytilidae</taxon>
        <taxon>Mytilinae</taxon>
        <taxon>Mytilus</taxon>
    </lineage>
</organism>
<dbReference type="InterPro" id="IPR001478">
    <property type="entry name" value="PDZ"/>
</dbReference>
<feature type="domain" description="DH" evidence="3">
    <location>
        <begin position="405"/>
        <end position="596"/>
    </location>
</feature>
<feature type="region of interest" description="Disordered" evidence="1">
    <location>
        <begin position="353"/>
        <end position="401"/>
    </location>
</feature>
<dbReference type="SMART" id="SM00228">
    <property type="entry name" value="PDZ"/>
    <property type="match status" value="1"/>
</dbReference>
<dbReference type="InterPro" id="IPR036034">
    <property type="entry name" value="PDZ_sf"/>
</dbReference>
<dbReference type="Gene3D" id="2.60.40.150">
    <property type="entry name" value="C2 domain"/>
    <property type="match status" value="1"/>
</dbReference>
<accession>A0A6J8AY06</accession>
<evidence type="ECO:0000259" key="3">
    <source>
        <dbReference type="PROSITE" id="PS50010"/>
    </source>
</evidence>
<dbReference type="Pfam" id="PF00168">
    <property type="entry name" value="C2"/>
    <property type="match status" value="1"/>
</dbReference>
<dbReference type="GO" id="GO:0005634">
    <property type="term" value="C:nucleus"/>
    <property type="evidence" value="ECO:0007669"/>
    <property type="project" value="TreeGrafter"/>
</dbReference>
<dbReference type="InterPro" id="IPR035892">
    <property type="entry name" value="C2_domain_sf"/>
</dbReference>
<dbReference type="SMART" id="SM00325">
    <property type="entry name" value="RhoGEF"/>
    <property type="match status" value="1"/>
</dbReference>
<feature type="domain" description="C2" evidence="2">
    <location>
        <begin position="95"/>
        <end position="215"/>
    </location>
</feature>
<dbReference type="Gene3D" id="1.20.900.10">
    <property type="entry name" value="Dbl homology (DH) domain"/>
    <property type="match status" value="1"/>
</dbReference>
<evidence type="ECO:0000259" key="2">
    <source>
        <dbReference type="PROSITE" id="PS50004"/>
    </source>
</evidence>
<name>A0A6J8AY06_MYTCO</name>
<reference evidence="5 6" key="1">
    <citation type="submission" date="2020-06" db="EMBL/GenBank/DDBJ databases">
        <authorList>
            <person name="Li R."/>
            <person name="Bekaert M."/>
        </authorList>
    </citation>
    <scope>NUCLEOTIDE SEQUENCE [LARGE SCALE GENOMIC DNA]</scope>
    <source>
        <strain evidence="6">wild</strain>
    </source>
</reference>
<dbReference type="GO" id="GO:0005085">
    <property type="term" value="F:guanyl-nucleotide exchange factor activity"/>
    <property type="evidence" value="ECO:0007669"/>
    <property type="project" value="InterPro"/>
</dbReference>
<dbReference type="Proteomes" id="UP000507470">
    <property type="component" value="Unassembled WGS sequence"/>
</dbReference>
<proteinExistence type="predicted"/>
<dbReference type="Gene3D" id="2.30.42.10">
    <property type="match status" value="1"/>
</dbReference>
<feature type="compositionally biased region" description="Basic and acidic residues" evidence="1">
    <location>
        <begin position="354"/>
        <end position="366"/>
    </location>
</feature>
<dbReference type="InterPro" id="IPR000008">
    <property type="entry name" value="C2_dom"/>
</dbReference>
<dbReference type="Pfam" id="PF00595">
    <property type="entry name" value="PDZ"/>
    <property type="match status" value="1"/>
</dbReference>
<dbReference type="Pfam" id="PF00621">
    <property type="entry name" value="RhoGEF"/>
    <property type="match status" value="1"/>
</dbReference>
<dbReference type="SUPFAM" id="SSF50156">
    <property type="entry name" value="PDZ domain-like"/>
    <property type="match status" value="1"/>
</dbReference>
<feature type="domain" description="PDZ" evidence="4">
    <location>
        <begin position="256"/>
        <end position="333"/>
    </location>
</feature>
<gene>
    <name evidence="5" type="ORF">MCOR_12600</name>
</gene>
<dbReference type="GO" id="GO:0005886">
    <property type="term" value="C:plasma membrane"/>
    <property type="evidence" value="ECO:0007669"/>
    <property type="project" value="TreeGrafter"/>
</dbReference>